<dbReference type="Proteomes" id="UP001303473">
    <property type="component" value="Unassembled WGS sequence"/>
</dbReference>
<dbReference type="GO" id="GO:0005783">
    <property type="term" value="C:endoplasmic reticulum"/>
    <property type="evidence" value="ECO:0007669"/>
    <property type="project" value="UniProtKB-SubCell"/>
</dbReference>
<evidence type="ECO:0000256" key="5">
    <source>
        <dbReference type="ARBA" id="ARBA00023128"/>
    </source>
</evidence>
<evidence type="ECO:0008006" key="9">
    <source>
        <dbReference type="Google" id="ProtNLM"/>
    </source>
</evidence>
<sequence length="133" mass="14485">MEDPMRLKEMLAAVVRLGQDPLSTSAAIRRLFRWPKTVPGEAVVEQAPPEPEPLASSLKKTFPSGIKLLYSPETAAADIVFVHGLTGDREITWTARGASEPWPKALLPAELPTARVLTFGYDAYVAGWRGVVS</sequence>
<dbReference type="GO" id="GO:0005739">
    <property type="term" value="C:mitochondrion"/>
    <property type="evidence" value="ECO:0007669"/>
    <property type="project" value="UniProtKB-SubCell"/>
</dbReference>
<name>A0AAN6N1X7_9PEZI</name>
<dbReference type="PANTHER" id="PTHR48182:SF2">
    <property type="entry name" value="PROTEIN SERAC1"/>
    <property type="match status" value="1"/>
</dbReference>
<dbReference type="PANTHER" id="PTHR48182">
    <property type="entry name" value="PROTEIN SERAC1"/>
    <property type="match status" value="1"/>
</dbReference>
<keyword evidence="6" id="KW-0472">Membrane</keyword>
<evidence type="ECO:0000256" key="3">
    <source>
        <dbReference type="ARBA" id="ARBA00004370"/>
    </source>
</evidence>
<dbReference type="GO" id="GO:0016020">
    <property type="term" value="C:membrane"/>
    <property type="evidence" value="ECO:0007669"/>
    <property type="project" value="UniProtKB-SubCell"/>
</dbReference>
<comment type="caution">
    <text evidence="7">The sequence shown here is derived from an EMBL/GenBank/DDBJ whole genome shotgun (WGS) entry which is preliminary data.</text>
</comment>
<proteinExistence type="predicted"/>
<comment type="subcellular location">
    <subcellularLocation>
        <location evidence="2">Endoplasmic reticulum</location>
    </subcellularLocation>
    <subcellularLocation>
        <location evidence="3">Membrane</location>
    </subcellularLocation>
    <subcellularLocation>
        <location evidence="1">Mitochondrion</location>
    </subcellularLocation>
</comment>
<evidence type="ECO:0000256" key="6">
    <source>
        <dbReference type="ARBA" id="ARBA00023136"/>
    </source>
</evidence>
<dbReference type="EMBL" id="MU853863">
    <property type="protein sequence ID" value="KAK3937091.1"/>
    <property type="molecule type" value="Genomic_DNA"/>
</dbReference>
<keyword evidence="5" id="KW-0496">Mitochondrion</keyword>
<evidence type="ECO:0000313" key="8">
    <source>
        <dbReference type="Proteomes" id="UP001303473"/>
    </source>
</evidence>
<dbReference type="AlphaFoldDB" id="A0AAN6N1X7"/>
<evidence type="ECO:0000256" key="2">
    <source>
        <dbReference type="ARBA" id="ARBA00004240"/>
    </source>
</evidence>
<gene>
    <name evidence="7" type="ORF">QBC46DRAFT_344910</name>
</gene>
<dbReference type="InterPro" id="IPR052374">
    <property type="entry name" value="SERAC1"/>
</dbReference>
<evidence type="ECO:0000256" key="1">
    <source>
        <dbReference type="ARBA" id="ARBA00004173"/>
    </source>
</evidence>
<protein>
    <recommendedName>
        <fullName evidence="9">Alpha/beta hydrolase</fullName>
    </recommendedName>
</protein>
<evidence type="ECO:0000256" key="4">
    <source>
        <dbReference type="ARBA" id="ARBA00022824"/>
    </source>
</evidence>
<keyword evidence="4" id="KW-0256">Endoplasmic reticulum</keyword>
<organism evidence="7 8">
    <name type="scientific">Diplogelasinospora grovesii</name>
    <dbReference type="NCBI Taxonomy" id="303347"/>
    <lineage>
        <taxon>Eukaryota</taxon>
        <taxon>Fungi</taxon>
        <taxon>Dikarya</taxon>
        <taxon>Ascomycota</taxon>
        <taxon>Pezizomycotina</taxon>
        <taxon>Sordariomycetes</taxon>
        <taxon>Sordariomycetidae</taxon>
        <taxon>Sordariales</taxon>
        <taxon>Diplogelasinosporaceae</taxon>
        <taxon>Diplogelasinospora</taxon>
    </lineage>
</organism>
<keyword evidence="8" id="KW-1185">Reference proteome</keyword>
<accession>A0AAN6N1X7</accession>
<reference evidence="8" key="1">
    <citation type="journal article" date="2023" name="Mol. Phylogenet. Evol.">
        <title>Genome-scale phylogeny and comparative genomics of the fungal order Sordariales.</title>
        <authorList>
            <person name="Hensen N."/>
            <person name="Bonometti L."/>
            <person name="Westerberg I."/>
            <person name="Brannstrom I.O."/>
            <person name="Guillou S."/>
            <person name="Cros-Aarteil S."/>
            <person name="Calhoun S."/>
            <person name="Haridas S."/>
            <person name="Kuo A."/>
            <person name="Mondo S."/>
            <person name="Pangilinan J."/>
            <person name="Riley R."/>
            <person name="LaButti K."/>
            <person name="Andreopoulos B."/>
            <person name="Lipzen A."/>
            <person name="Chen C."/>
            <person name="Yan M."/>
            <person name="Daum C."/>
            <person name="Ng V."/>
            <person name="Clum A."/>
            <person name="Steindorff A."/>
            <person name="Ohm R.A."/>
            <person name="Martin F."/>
            <person name="Silar P."/>
            <person name="Natvig D.O."/>
            <person name="Lalanne C."/>
            <person name="Gautier V."/>
            <person name="Ament-Velasquez S.L."/>
            <person name="Kruys A."/>
            <person name="Hutchinson M.I."/>
            <person name="Powell A.J."/>
            <person name="Barry K."/>
            <person name="Miller A.N."/>
            <person name="Grigoriev I.V."/>
            <person name="Debuchy R."/>
            <person name="Gladieux P."/>
            <person name="Hiltunen Thoren M."/>
            <person name="Johannesson H."/>
        </authorList>
    </citation>
    <scope>NUCLEOTIDE SEQUENCE [LARGE SCALE GENOMIC DNA]</scope>
    <source>
        <strain evidence="8">CBS 340.73</strain>
    </source>
</reference>
<evidence type="ECO:0000313" key="7">
    <source>
        <dbReference type="EMBL" id="KAK3937091.1"/>
    </source>
</evidence>